<evidence type="ECO:0000259" key="2">
    <source>
        <dbReference type="Pfam" id="PF14321"/>
    </source>
</evidence>
<accession>A0A4Y3IJD1</accession>
<dbReference type="EMBL" id="BJLH01000003">
    <property type="protein sequence ID" value="GEA59613.1"/>
    <property type="molecule type" value="Genomic_DNA"/>
</dbReference>
<dbReference type="Proteomes" id="UP000318242">
    <property type="component" value="Unassembled WGS sequence"/>
</dbReference>
<dbReference type="AlphaFoldDB" id="A0A4Y3IJD1"/>
<feature type="domain" description="DUF4382" evidence="2">
    <location>
        <begin position="34"/>
        <end position="181"/>
    </location>
</feature>
<feature type="signal peptide" evidence="1">
    <location>
        <begin position="1"/>
        <end position="16"/>
    </location>
</feature>
<dbReference type="Pfam" id="PF14321">
    <property type="entry name" value="DUF4382"/>
    <property type="match status" value="1"/>
</dbReference>
<evidence type="ECO:0000313" key="4">
    <source>
        <dbReference type="Proteomes" id="UP000318242"/>
    </source>
</evidence>
<dbReference type="PROSITE" id="PS51257">
    <property type="entry name" value="PROKAR_LIPOPROTEIN"/>
    <property type="match status" value="1"/>
</dbReference>
<dbReference type="RefSeq" id="WP_141269579.1">
    <property type="nucleotide sequence ID" value="NZ_BJLH01000003.1"/>
</dbReference>
<protein>
    <submittedName>
        <fullName evidence="3">Lipoprotein</fullName>
    </submittedName>
</protein>
<gene>
    <name evidence="3" type="ORF">VCO01S_08060</name>
</gene>
<evidence type="ECO:0000313" key="3">
    <source>
        <dbReference type="EMBL" id="GEA59613.1"/>
    </source>
</evidence>
<feature type="chain" id="PRO_5021377446" evidence="1">
    <location>
        <begin position="17"/>
        <end position="321"/>
    </location>
</feature>
<reference evidence="3 4" key="1">
    <citation type="submission" date="2019-06" db="EMBL/GenBank/DDBJ databases">
        <title>Whole genome shotgun sequence of Vibrio comitans NBRC 102076.</title>
        <authorList>
            <person name="Hosoyama A."/>
            <person name="Uohara A."/>
            <person name="Ohji S."/>
            <person name="Ichikawa N."/>
        </authorList>
    </citation>
    <scope>NUCLEOTIDE SEQUENCE [LARGE SCALE GENOMIC DNA]</scope>
    <source>
        <strain evidence="3 4">NBRC 102076</strain>
    </source>
</reference>
<comment type="caution">
    <text evidence="3">The sequence shown here is derived from an EMBL/GenBank/DDBJ whole genome shotgun (WGS) entry which is preliminary data.</text>
</comment>
<organism evidence="3 4">
    <name type="scientific">Vibrio comitans NBRC 102076</name>
    <dbReference type="NCBI Taxonomy" id="1219078"/>
    <lineage>
        <taxon>Bacteria</taxon>
        <taxon>Pseudomonadati</taxon>
        <taxon>Pseudomonadota</taxon>
        <taxon>Gammaproteobacteria</taxon>
        <taxon>Vibrionales</taxon>
        <taxon>Vibrionaceae</taxon>
        <taxon>Vibrio</taxon>
    </lineage>
</organism>
<proteinExistence type="predicted"/>
<keyword evidence="1" id="KW-0732">Signal</keyword>
<dbReference type="InterPro" id="IPR025491">
    <property type="entry name" value="DUF4382"/>
</dbReference>
<keyword evidence="3" id="KW-0449">Lipoprotein</keyword>
<dbReference type="OrthoDB" id="7062064at2"/>
<sequence length="321" mass="35167">MKIKLLMLSCAVLALAGCNSDDSSNSGTPPTNSTALVSFSVSDAPVEDAEEVVVAFDALELIHKNGQRYFLNVVGTESSDDYQQIDLLDYQGSDSKLILSDERIAIGNYKELIVHTKSNQSLQWVTANGHHDLKVPSNKLKLGGFEVTAETVQSFTIEFDLRKSLVLRGNNSNNNGYILKPHGVKIVDNGSASSLWGNVDPALFSQGDACSTDGGNFVYLYQGHSHVEGSLVDNVDIDDQDYNNDFELPEGHVEPYASVGVEQNGDYYFGFIPAGDYTVAFTCSAYIDDPIQYDQILIVNPSEQMAEIALPPTQEYEHNFQ</sequence>
<name>A0A4Y3IJD1_9VIBR</name>
<keyword evidence="4" id="KW-1185">Reference proteome</keyword>
<evidence type="ECO:0000256" key="1">
    <source>
        <dbReference type="SAM" id="SignalP"/>
    </source>
</evidence>